<name>W6QLH2_PENRF</name>
<protein>
    <submittedName>
        <fullName evidence="1">Uncharacterized protein</fullName>
    </submittedName>
</protein>
<dbReference type="Proteomes" id="UP000030686">
    <property type="component" value="Unassembled WGS sequence"/>
</dbReference>
<dbReference type="AlphaFoldDB" id="W6QLH2"/>
<evidence type="ECO:0000313" key="1">
    <source>
        <dbReference type="EMBL" id="CDM37275.1"/>
    </source>
</evidence>
<dbReference type="EMBL" id="HG792020">
    <property type="protein sequence ID" value="CDM37275.1"/>
    <property type="molecule type" value="Genomic_DNA"/>
</dbReference>
<proteinExistence type="predicted"/>
<organism evidence="1 2">
    <name type="scientific">Penicillium roqueforti (strain FM164)</name>
    <dbReference type="NCBI Taxonomy" id="1365484"/>
    <lineage>
        <taxon>Eukaryota</taxon>
        <taxon>Fungi</taxon>
        <taxon>Dikarya</taxon>
        <taxon>Ascomycota</taxon>
        <taxon>Pezizomycotina</taxon>
        <taxon>Eurotiomycetes</taxon>
        <taxon>Eurotiomycetidae</taxon>
        <taxon>Eurotiales</taxon>
        <taxon>Aspergillaceae</taxon>
        <taxon>Penicillium</taxon>
    </lineage>
</organism>
<sequence>MKPAPIPVQILYGPAKIALEAMLFLRIVSLSLLEWRPSENLS</sequence>
<keyword evidence="2" id="KW-1185">Reference proteome</keyword>
<accession>W6QLH2</accession>
<evidence type="ECO:0000313" key="2">
    <source>
        <dbReference type="Proteomes" id="UP000030686"/>
    </source>
</evidence>
<gene>
    <name evidence="1" type="ORF">PROQFM164_S06g000236</name>
</gene>
<reference evidence="1" key="1">
    <citation type="journal article" date="2014" name="Nat. Commun.">
        <title>Multiple recent horizontal transfers of a large genomic region in cheese making fungi.</title>
        <authorList>
            <person name="Cheeseman K."/>
            <person name="Ropars J."/>
            <person name="Renault P."/>
            <person name="Dupont J."/>
            <person name="Gouzy J."/>
            <person name="Branca A."/>
            <person name="Abraham A.L."/>
            <person name="Ceppi M."/>
            <person name="Conseiller E."/>
            <person name="Debuchy R."/>
            <person name="Malagnac F."/>
            <person name="Goarin A."/>
            <person name="Silar P."/>
            <person name="Lacoste S."/>
            <person name="Sallet E."/>
            <person name="Bensimon A."/>
            <person name="Giraud T."/>
            <person name="Brygoo Y."/>
        </authorList>
    </citation>
    <scope>NUCLEOTIDE SEQUENCE [LARGE SCALE GENOMIC DNA]</scope>
    <source>
        <strain evidence="1">FM164</strain>
    </source>
</reference>
<dbReference type="OrthoDB" id="4355239at2759"/>